<gene>
    <name evidence="2" type="ORF">CEXT_779951</name>
</gene>
<keyword evidence="3" id="KW-1185">Reference proteome</keyword>
<feature type="region of interest" description="Disordered" evidence="1">
    <location>
        <begin position="90"/>
        <end position="111"/>
    </location>
</feature>
<protein>
    <submittedName>
        <fullName evidence="2">Uncharacterized protein</fullName>
    </submittedName>
</protein>
<feature type="region of interest" description="Disordered" evidence="1">
    <location>
        <begin position="37"/>
        <end position="58"/>
    </location>
</feature>
<dbReference type="Proteomes" id="UP001054945">
    <property type="component" value="Unassembled WGS sequence"/>
</dbReference>
<feature type="compositionally biased region" description="Low complexity" evidence="1">
    <location>
        <begin position="49"/>
        <end position="58"/>
    </location>
</feature>
<dbReference type="EMBL" id="BPLR01002628">
    <property type="protein sequence ID" value="GIX75855.1"/>
    <property type="molecule type" value="Genomic_DNA"/>
</dbReference>
<organism evidence="2 3">
    <name type="scientific">Caerostris extrusa</name>
    <name type="common">Bark spider</name>
    <name type="synonym">Caerostris bankana</name>
    <dbReference type="NCBI Taxonomy" id="172846"/>
    <lineage>
        <taxon>Eukaryota</taxon>
        <taxon>Metazoa</taxon>
        <taxon>Ecdysozoa</taxon>
        <taxon>Arthropoda</taxon>
        <taxon>Chelicerata</taxon>
        <taxon>Arachnida</taxon>
        <taxon>Araneae</taxon>
        <taxon>Araneomorphae</taxon>
        <taxon>Entelegynae</taxon>
        <taxon>Araneoidea</taxon>
        <taxon>Araneidae</taxon>
        <taxon>Caerostris</taxon>
    </lineage>
</organism>
<comment type="caution">
    <text evidence="2">The sequence shown here is derived from an EMBL/GenBank/DDBJ whole genome shotgun (WGS) entry which is preliminary data.</text>
</comment>
<dbReference type="AlphaFoldDB" id="A0AAV4MV55"/>
<evidence type="ECO:0000313" key="3">
    <source>
        <dbReference type="Proteomes" id="UP001054945"/>
    </source>
</evidence>
<sequence length="111" mass="12333">MYTSSPVLFSPNCKKEINKTLADTNRQNNMRSYDISKIKNHPLPTLHDSSPNEVESSFSASSAVTKAVDESTNDIASRNEVEVLYKVETQISPDEQDAEINDEEITKIPSG</sequence>
<evidence type="ECO:0000313" key="2">
    <source>
        <dbReference type="EMBL" id="GIX75855.1"/>
    </source>
</evidence>
<accession>A0AAV4MV55</accession>
<proteinExistence type="predicted"/>
<feature type="compositionally biased region" description="Acidic residues" evidence="1">
    <location>
        <begin position="94"/>
        <end position="103"/>
    </location>
</feature>
<reference evidence="2 3" key="1">
    <citation type="submission" date="2021-06" db="EMBL/GenBank/DDBJ databases">
        <title>Caerostris extrusa draft genome.</title>
        <authorList>
            <person name="Kono N."/>
            <person name="Arakawa K."/>
        </authorList>
    </citation>
    <scope>NUCLEOTIDE SEQUENCE [LARGE SCALE GENOMIC DNA]</scope>
</reference>
<name>A0AAV4MV55_CAEEX</name>
<evidence type="ECO:0000256" key="1">
    <source>
        <dbReference type="SAM" id="MobiDB-lite"/>
    </source>
</evidence>